<feature type="domain" description="Peptidase M24" evidence="2">
    <location>
        <begin position="115"/>
        <end position="179"/>
    </location>
</feature>
<dbReference type="GO" id="GO:0006281">
    <property type="term" value="P:DNA repair"/>
    <property type="evidence" value="ECO:0007669"/>
    <property type="project" value="UniProtKB-UniRule"/>
</dbReference>
<keyword evidence="4" id="KW-1185">Reference proteome</keyword>
<accession>A0A5C7HA05</accession>
<comment type="subcellular location">
    <subcellularLocation>
        <location evidence="1">Nucleus</location>
    </subcellularLocation>
    <subcellularLocation>
        <location evidence="1">Chromosome</location>
    </subcellularLocation>
</comment>
<keyword evidence="1" id="KW-0235">DNA replication</keyword>
<dbReference type="GO" id="GO:0006260">
    <property type="term" value="P:DNA replication"/>
    <property type="evidence" value="ECO:0007669"/>
    <property type="project" value="UniProtKB-KW"/>
</dbReference>
<dbReference type="InterPro" id="IPR000994">
    <property type="entry name" value="Pept_M24"/>
</dbReference>
<dbReference type="Pfam" id="PF00557">
    <property type="entry name" value="Peptidase_M24"/>
    <property type="match status" value="1"/>
</dbReference>
<dbReference type="GO" id="GO:0006368">
    <property type="term" value="P:transcription elongation by RNA polymerase II"/>
    <property type="evidence" value="ECO:0007669"/>
    <property type="project" value="TreeGrafter"/>
</dbReference>
<dbReference type="PANTHER" id="PTHR13980:SF15">
    <property type="entry name" value="FACT COMPLEX SUBUNIT SPT16"/>
    <property type="match status" value="1"/>
</dbReference>
<comment type="similarity">
    <text evidence="1">Belongs to the peptidase M24 family. SPT16 subfamily.</text>
</comment>
<organism evidence="3 4">
    <name type="scientific">Acer yangbiense</name>
    <dbReference type="NCBI Taxonomy" id="1000413"/>
    <lineage>
        <taxon>Eukaryota</taxon>
        <taxon>Viridiplantae</taxon>
        <taxon>Streptophyta</taxon>
        <taxon>Embryophyta</taxon>
        <taxon>Tracheophyta</taxon>
        <taxon>Spermatophyta</taxon>
        <taxon>Magnoliopsida</taxon>
        <taxon>eudicotyledons</taxon>
        <taxon>Gunneridae</taxon>
        <taxon>Pentapetalae</taxon>
        <taxon>rosids</taxon>
        <taxon>malvids</taxon>
        <taxon>Sapindales</taxon>
        <taxon>Sapindaceae</taxon>
        <taxon>Hippocastanoideae</taxon>
        <taxon>Acereae</taxon>
        <taxon>Acer</taxon>
    </lineage>
</organism>
<keyword evidence="1" id="KW-0804">Transcription</keyword>
<evidence type="ECO:0000313" key="4">
    <source>
        <dbReference type="Proteomes" id="UP000323000"/>
    </source>
</evidence>
<dbReference type="SUPFAM" id="SSF55920">
    <property type="entry name" value="Creatinase/aminopeptidase"/>
    <property type="match status" value="1"/>
</dbReference>
<keyword evidence="1" id="KW-0234">DNA repair</keyword>
<evidence type="ECO:0000313" key="3">
    <source>
        <dbReference type="EMBL" id="TXG53382.1"/>
    </source>
</evidence>
<comment type="subunit">
    <text evidence="1">Component of the FACT complex.</text>
</comment>
<evidence type="ECO:0000256" key="1">
    <source>
        <dbReference type="RuleBase" id="RU367052"/>
    </source>
</evidence>
<dbReference type="AlphaFoldDB" id="A0A5C7HA05"/>
<dbReference type="EMBL" id="VAHF01000010">
    <property type="protein sequence ID" value="TXG53382.1"/>
    <property type="molecule type" value="Genomic_DNA"/>
</dbReference>
<dbReference type="Proteomes" id="UP000323000">
    <property type="component" value="Chromosome 10"/>
</dbReference>
<gene>
    <name evidence="3" type="ORF">EZV62_022551</name>
</gene>
<keyword evidence="1" id="KW-0227">DNA damage</keyword>
<dbReference type="OrthoDB" id="10251642at2759"/>
<comment type="function">
    <text evidence="1">Component of the FACT complex, a general chromatin factor that acts to reorganize nucleosomes. The FACT complex is involved in multiple processes that require DNA as a template such as mRNA elongation, DNA replication and DNA repair. During transcription elongation the FACT complex acts as a histone chaperone that both destabilizes and restores nucleosomal structure. It facilitates the passage of RNA polymerase II and transcription by promoting the dissociation of one histone H2A-H2B dimer from the nucleosome, then subsequently promotes the reestablishment of the nucleosome following the passage of RNA polymerase II.</text>
</comment>
<keyword evidence="1" id="KW-0539">Nucleus</keyword>
<comment type="caution">
    <text evidence="3">The sequence shown here is derived from an EMBL/GenBank/DDBJ whole genome shotgun (WGS) entry which is preliminary data.</text>
</comment>
<name>A0A5C7HA05_9ROSI</name>
<sequence>MDAVGVDVFLHVKAKTEDGIGMRDGISSAVRSLSKADGNDNPIVGYLSDVTNGLSDLFAVKDQDEIMNVKKPGYLTYNVMNKIMGLKPENSGGEFDIRPSVASNDELLFMILEGKAYEVLQKAHEEAINALKLGNKVSAPYQAALSMVENDALELVLNLTKSAGTGIGLEFHEEEEEQPKAKAEANGLEAFPSKTTLRFDNHEISKEELQRLHQVELTRQKNEEIARRLFGGGNGVGDKLSSAKMTID</sequence>
<dbReference type="PANTHER" id="PTHR13980">
    <property type="entry name" value="CDC68 RELATED"/>
    <property type="match status" value="1"/>
</dbReference>
<protein>
    <recommendedName>
        <fullName evidence="1">FACT complex subunit</fullName>
    </recommendedName>
</protein>
<proteinExistence type="inferred from homology"/>
<dbReference type="GO" id="GO:0031491">
    <property type="term" value="F:nucleosome binding"/>
    <property type="evidence" value="ECO:0007669"/>
    <property type="project" value="TreeGrafter"/>
</dbReference>
<dbReference type="InterPro" id="IPR040258">
    <property type="entry name" value="Spt16"/>
</dbReference>
<dbReference type="Gene3D" id="3.90.230.10">
    <property type="entry name" value="Creatinase/methionine aminopeptidase superfamily"/>
    <property type="match status" value="1"/>
</dbReference>
<reference evidence="4" key="1">
    <citation type="journal article" date="2019" name="Gigascience">
        <title>De novo genome assembly of the endangered Acer yangbiense, a plant species with extremely small populations endemic to Yunnan Province, China.</title>
        <authorList>
            <person name="Yang J."/>
            <person name="Wariss H.M."/>
            <person name="Tao L."/>
            <person name="Zhang R."/>
            <person name="Yun Q."/>
            <person name="Hollingsworth P."/>
            <person name="Dao Z."/>
            <person name="Luo G."/>
            <person name="Guo H."/>
            <person name="Ma Y."/>
            <person name="Sun W."/>
        </authorList>
    </citation>
    <scope>NUCLEOTIDE SEQUENCE [LARGE SCALE GENOMIC DNA]</scope>
    <source>
        <strain evidence="4">cv. Malutang</strain>
    </source>
</reference>
<evidence type="ECO:0000259" key="2">
    <source>
        <dbReference type="Pfam" id="PF00557"/>
    </source>
</evidence>
<keyword evidence="1" id="KW-0158">Chromosome</keyword>
<keyword evidence="1" id="KW-0805">Transcription regulation</keyword>
<dbReference type="InterPro" id="IPR036005">
    <property type="entry name" value="Creatinase/aminopeptidase-like"/>
</dbReference>
<dbReference type="GO" id="GO:0035101">
    <property type="term" value="C:FACT complex"/>
    <property type="evidence" value="ECO:0007669"/>
    <property type="project" value="UniProtKB-UniRule"/>
</dbReference>